<evidence type="ECO:0000256" key="1">
    <source>
        <dbReference type="ARBA" id="ARBA00023054"/>
    </source>
</evidence>
<gene>
    <name evidence="4" type="ORF">TKK_002745</name>
</gene>
<dbReference type="Proteomes" id="UP001627154">
    <property type="component" value="Unassembled WGS sequence"/>
</dbReference>
<dbReference type="AlphaFoldDB" id="A0ABD2XHP9"/>
<feature type="region of interest" description="Disordered" evidence="2">
    <location>
        <begin position="1"/>
        <end position="27"/>
    </location>
</feature>
<organism evidence="4 5">
    <name type="scientific">Trichogramma kaykai</name>
    <dbReference type="NCBI Taxonomy" id="54128"/>
    <lineage>
        <taxon>Eukaryota</taxon>
        <taxon>Metazoa</taxon>
        <taxon>Ecdysozoa</taxon>
        <taxon>Arthropoda</taxon>
        <taxon>Hexapoda</taxon>
        <taxon>Insecta</taxon>
        <taxon>Pterygota</taxon>
        <taxon>Neoptera</taxon>
        <taxon>Endopterygota</taxon>
        <taxon>Hymenoptera</taxon>
        <taxon>Apocrita</taxon>
        <taxon>Proctotrupomorpha</taxon>
        <taxon>Chalcidoidea</taxon>
        <taxon>Trichogrammatidae</taxon>
        <taxon>Trichogramma</taxon>
    </lineage>
</organism>
<sequence length="902" mass="104521">MMDMEMNADLERDGATDSGEASTTGSSAGTIYCKLEDDFAKVTNEMKINDSLAEYRDEYVRLFEAYYEAQRVIEQLTEKCSSLQDELTGQKNTVSEFERTFQLNEESLEKLKKEIDESKKLADAAHDREQRARETIGNLRFSIDKLTDELEQKNKQLANEESNAGASKQKDNLAKERERLLSENQALKQRLKTLAQNSEENHQKLIETEKQMADLQEKFDRQTNELSRERREKEKVSSDFFDCLDELKMRMMDLQTLEDTLKTSTDNAKKQEQLLKDEVQENEHLQKEIQRMMLKQLATKTEADRLKTRLDASRKQLHDNDKVMNDLQRECNRFREEWGKMKGEKDNAFKKLAKVSSSATEAEENVKRLQQNTRRSELEIQQLLRQLELERKNVEKVGRERDLALQNVTSLEENNRNLSQELAVMEQTTRKMQQSLEEAENSALETSRQMKSLENERDRGLLQAKKLTDQLEDLEEELKLKQMEIGDQQKQLAEAEARLRKNAAALEEVRAERNAYKKNLSLTQDELGDTKDKLKESHVLLEQAKEELNAKEAELAKQEFMLGKTEKEKESLKTELTNNKKYISKLRHEMAELQREQKRLSLGLQEADATIERQKKDIESIMCERDVIGTQIVRRNDELALQSNKLQSLQDIMAKAEKQYSLRLDEIRMLKLELKKLKLDKAALEKNTANLADLRGEMFNLERRLTKERLKVTALEEEVQNPLNIHRWRKLEGTDPESYDLVKKVQLLQKRILKMSSEMIDKDKKIKELEKMYVNLREVLSKQPGPDVMIRLSKTRGALRTRAKKMKCLMAELNMTRTADHKFELDKIKSELNGLKAKCLAQKKRNSKANQELAKENVHPAAADDPSLQRGQDEAAGRHGDGDGAGFALANPKVTALMPVNQ</sequence>
<feature type="domain" description="Cilia- and flagella-associated protein 58 central coiled coil" evidence="3">
    <location>
        <begin position="385"/>
        <end position="684"/>
    </location>
</feature>
<evidence type="ECO:0000259" key="3">
    <source>
        <dbReference type="Pfam" id="PF21771"/>
    </source>
</evidence>
<dbReference type="Pfam" id="PF21771">
    <property type="entry name" value="CFAP58_CC"/>
    <property type="match status" value="1"/>
</dbReference>
<name>A0ABD2XHP9_9HYME</name>
<dbReference type="EMBL" id="JBJJXI010000023">
    <property type="protein sequence ID" value="KAL3404702.1"/>
    <property type="molecule type" value="Genomic_DNA"/>
</dbReference>
<keyword evidence="5" id="KW-1185">Reference proteome</keyword>
<evidence type="ECO:0000256" key="2">
    <source>
        <dbReference type="SAM" id="MobiDB-lite"/>
    </source>
</evidence>
<dbReference type="PANTHER" id="PTHR32083">
    <property type="entry name" value="CILIA AND FLAGELLA-ASSOCIATED PROTEIN 58-RELATED"/>
    <property type="match status" value="1"/>
</dbReference>
<feature type="compositionally biased region" description="Basic and acidic residues" evidence="2">
    <location>
        <begin position="871"/>
        <end position="882"/>
    </location>
</feature>
<evidence type="ECO:0000313" key="5">
    <source>
        <dbReference type="Proteomes" id="UP001627154"/>
    </source>
</evidence>
<feature type="compositionally biased region" description="Low complexity" evidence="2">
    <location>
        <begin position="16"/>
        <end position="27"/>
    </location>
</feature>
<proteinExistence type="predicted"/>
<comment type="caution">
    <text evidence="4">The sequence shown here is derived from an EMBL/GenBank/DDBJ whole genome shotgun (WGS) entry which is preliminary data.</text>
</comment>
<protein>
    <recommendedName>
        <fullName evidence="3">Cilia- and flagella-associated protein 58 central coiled coil domain-containing protein</fullName>
    </recommendedName>
</protein>
<reference evidence="4 5" key="1">
    <citation type="journal article" date="2024" name="bioRxiv">
        <title>A reference genome for Trichogramma kaykai: A tiny desert-dwelling parasitoid wasp with competing sex-ratio distorters.</title>
        <authorList>
            <person name="Culotta J."/>
            <person name="Lindsey A.R."/>
        </authorList>
    </citation>
    <scope>NUCLEOTIDE SEQUENCE [LARGE SCALE GENOMIC DNA]</scope>
    <source>
        <strain evidence="4 5">KSX58</strain>
    </source>
</reference>
<feature type="region of interest" description="Disordered" evidence="2">
    <location>
        <begin position="846"/>
        <end position="890"/>
    </location>
</feature>
<dbReference type="PANTHER" id="PTHR32083:SF0">
    <property type="entry name" value="CILIA AND FLAGELLA-ASSOCIATED PROTEIN 58"/>
    <property type="match status" value="1"/>
</dbReference>
<keyword evidence="1" id="KW-0175">Coiled coil</keyword>
<feature type="region of interest" description="Disordered" evidence="2">
    <location>
        <begin position="432"/>
        <end position="456"/>
    </location>
</feature>
<dbReference type="InterPro" id="IPR049270">
    <property type="entry name" value="CFAP58_CC"/>
</dbReference>
<evidence type="ECO:0000313" key="4">
    <source>
        <dbReference type="EMBL" id="KAL3404702.1"/>
    </source>
</evidence>
<accession>A0ABD2XHP9</accession>